<sequence>QDFGGSLLIETMAEVLRGSASFMNCSTKSGRGCVSTQYSAKVLLPKTVSFRSNVNMNPLCFFSDGLLQGYSARQAKGSRQLKVRKPMKFSVQVYATQTCIPRTMRWWEKGTTPNMREAHSAQELIDSLVNAGDKLVVLNFFAPGCGACRSLHPKICQLAGMHSDVEFVKVNYEENKSMCYSLNIHVLPFFQFYRGAQGRLCSFSCTNATIKKFKDALAKHNTPRCSLGPPLGFEESQLLALSNNKSLSFNMPTHVGTDGKEQTKFIVGTDKKQEDLTPVGAGRNLEDSVPPSKSSQKSDEPALVGAGR</sequence>
<keyword evidence="4" id="KW-1015">Disulfide bond</keyword>
<dbReference type="Pfam" id="PF00085">
    <property type="entry name" value="Thioredoxin"/>
    <property type="match status" value="1"/>
</dbReference>
<comment type="caution">
    <text evidence="8">The sequence shown here is derived from an EMBL/GenBank/DDBJ whole genome shotgun (WGS) entry which is preliminary data.</text>
</comment>
<protein>
    <recommendedName>
        <fullName evidence="7">Thioredoxin domain-containing protein</fullName>
    </recommendedName>
</protein>
<feature type="non-terminal residue" evidence="8">
    <location>
        <position position="1"/>
    </location>
</feature>
<proteinExistence type="inferred from homology"/>
<evidence type="ECO:0000256" key="5">
    <source>
        <dbReference type="ARBA" id="ARBA00023284"/>
    </source>
</evidence>
<evidence type="ECO:0000256" key="2">
    <source>
        <dbReference type="ARBA" id="ARBA00022448"/>
    </source>
</evidence>
<accession>A0AA38CFN2</accession>
<dbReference type="FunFam" id="3.40.30.10:FF:000199">
    <property type="entry name" value="Thioredoxin-like 1-2, chloroplastic"/>
    <property type="match status" value="1"/>
</dbReference>
<dbReference type="PANTHER" id="PTHR43601">
    <property type="entry name" value="THIOREDOXIN, MITOCHONDRIAL"/>
    <property type="match status" value="1"/>
</dbReference>
<reference evidence="8 9" key="1">
    <citation type="journal article" date="2021" name="Nat. Plants">
        <title>The Taxus genome provides insights into paclitaxel biosynthesis.</title>
        <authorList>
            <person name="Xiong X."/>
            <person name="Gou J."/>
            <person name="Liao Q."/>
            <person name="Li Y."/>
            <person name="Zhou Q."/>
            <person name="Bi G."/>
            <person name="Li C."/>
            <person name="Du R."/>
            <person name="Wang X."/>
            <person name="Sun T."/>
            <person name="Guo L."/>
            <person name="Liang H."/>
            <person name="Lu P."/>
            <person name="Wu Y."/>
            <person name="Zhang Z."/>
            <person name="Ro D.K."/>
            <person name="Shang Y."/>
            <person name="Huang S."/>
            <person name="Yan J."/>
        </authorList>
    </citation>
    <scope>NUCLEOTIDE SEQUENCE [LARGE SCALE GENOMIC DNA]</scope>
    <source>
        <strain evidence="8">Ta-2019</strain>
    </source>
</reference>
<dbReference type="EMBL" id="JAHRHJ020000011">
    <property type="protein sequence ID" value="KAH9295694.1"/>
    <property type="molecule type" value="Genomic_DNA"/>
</dbReference>
<dbReference type="OMA" id="WEPKTSQ"/>
<organism evidence="8 9">
    <name type="scientific">Taxus chinensis</name>
    <name type="common">Chinese yew</name>
    <name type="synonym">Taxus wallichiana var. chinensis</name>
    <dbReference type="NCBI Taxonomy" id="29808"/>
    <lineage>
        <taxon>Eukaryota</taxon>
        <taxon>Viridiplantae</taxon>
        <taxon>Streptophyta</taxon>
        <taxon>Embryophyta</taxon>
        <taxon>Tracheophyta</taxon>
        <taxon>Spermatophyta</taxon>
        <taxon>Pinopsida</taxon>
        <taxon>Pinidae</taxon>
        <taxon>Conifers II</taxon>
        <taxon>Cupressales</taxon>
        <taxon>Taxaceae</taxon>
        <taxon>Taxus</taxon>
    </lineage>
</organism>
<dbReference type="Gene3D" id="3.40.30.10">
    <property type="entry name" value="Glutaredoxin"/>
    <property type="match status" value="1"/>
</dbReference>
<dbReference type="InterPro" id="IPR017937">
    <property type="entry name" value="Thioredoxin_CS"/>
</dbReference>
<dbReference type="PANTHER" id="PTHR43601:SF32">
    <property type="entry name" value="THIOREDOXIN-LIKE 2-2, CHLOROPLASTIC"/>
    <property type="match status" value="1"/>
</dbReference>
<evidence type="ECO:0000256" key="3">
    <source>
        <dbReference type="ARBA" id="ARBA00022982"/>
    </source>
</evidence>
<dbReference type="GO" id="GO:0045454">
    <property type="term" value="P:cell redox homeostasis"/>
    <property type="evidence" value="ECO:0007669"/>
    <property type="project" value="TreeGrafter"/>
</dbReference>
<comment type="similarity">
    <text evidence="1">Belongs to the thioredoxin family.</text>
</comment>
<name>A0AA38CFN2_TAXCH</name>
<keyword evidence="5" id="KW-0676">Redox-active center</keyword>
<feature type="domain" description="Thioredoxin" evidence="7">
    <location>
        <begin position="104"/>
        <end position="222"/>
    </location>
</feature>
<evidence type="ECO:0000256" key="4">
    <source>
        <dbReference type="ARBA" id="ARBA00023157"/>
    </source>
</evidence>
<dbReference type="Proteomes" id="UP000824469">
    <property type="component" value="Unassembled WGS sequence"/>
</dbReference>
<dbReference type="SUPFAM" id="SSF52833">
    <property type="entry name" value="Thioredoxin-like"/>
    <property type="match status" value="1"/>
</dbReference>
<keyword evidence="3" id="KW-0249">Electron transport</keyword>
<dbReference type="AlphaFoldDB" id="A0AA38CFN2"/>
<feature type="region of interest" description="Disordered" evidence="6">
    <location>
        <begin position="268"/>
        <end position="308"/>
    </location>
</feature>
<gene>
    <name evidence="8" type="ORF">KI387_039282</name>
</gene>
<dbReference type="PROSITE" id="PS00194">
    <property type="entry name" value="THIOREDOXIN_1"/>
    <property type="match status" value="1"/>
</dbReference>
<evidence type="ECO:0000259" key="7">
    <source>
        <dbReference type="PROSITE" id="PS51352"/>
    </source>
</evidence>
<dbReference type="InterPro" id="IPR013766">
    <property type="entry name" value="Thioredoxin_domain"/>
</dbReference>
<dbReference type="GO" id="GO:0009507">
    <property type="term" value="C:chloroplast"/>
    <property type="evidence" value="ECO:0007669"/>
    <property type="project" value="TreeGrafter"/>
</dbReference>
<dbReference type="CDD" id="cd02947">
    <property type="entry name" value="TRX_family"/>
    <property type="match status" value="1"/>
</dbReference>
<evidence type="ECO:0000313" key="8">
    <source>
        <dbReference type="EMBL" id="KAH9295694.1"/>
    </source>
</evidence>
<evidence type="ECO:0000256" key="6">
    <source>
        <dbReference type="SAM" id="MobiDB-lite"/>
    </source>
</evidence>
<evidence type="ECO:0000313" key="9">
    <source>
        <dbReference type="Proteomes" id="UP000824469"/>
    </source>
</evidence>
<dbReference type="PROSITE" id="PS51352">
    <property type="entry name" value="THIOREDOXIN_2"/>
    <property type="match status" value="1"/>
</dbReference>
<evidence type="ECO:0000256" key="1">
    <source>
        <dbReference type="ARBA" id="ARBA00008987"/>
    </source>
</evidence>
<dbReference type="InterPro" id="IPR036249">
    <property type="entry name" value="Thioredoxin-like_sf"/>
</dbReference>
<keyword evidence="9" id="KW-1185">Reference proteome</keyword>
<keyword evidence="2" id="KW-0813">Transport</keyword>